<dbReference type="SUPFAM" id="SSF52113">
    <property type="entry name" value="BRCT domain"/>
    <property type="match status" value="1"/>
</dbReference>
<dbReference type="Pfam" id="PF00533">
    <property type="entry name" value="BRCT"/>
    <property type="match status" value="1"/>
</dbReference>
<feature type="compositionally biased region" description="Polar residues" evidence="7">
    <location>
        <begin position="791"/>
        <end position="807"/>
    </location>
</feature>
<feature type="compositionally biased region" description="Basic and acidic residues" evidence="7">
    <location>
        <begin position="743"/>
        <end position="757"/>
    </location>
</feature>
<comment type="catalytic activity">
    <reaction evidence="4 6">
        <text>O-phospho-L-seryl-[protein] + H2O = L-seryl-[protein] + phosphate</text>
        <dbReference type="Rhea" id="RHEA:20629"/>
        <dbReference type="Rhea" id="RHEA-COMP:9863"/>
        <dbReference type="Rhea" id="RHEA-COMP:11604"/>
        <dbReference type="ChEBI" id="CHEBI:15377"/>
        <dbReference type="ChEBI" id="CHEBI:29999"/>
        <dbReference type="ChEBI" id="CHEBI:43474"/>
        <dbReference type="ChEBI" id="CHEBI:83421"/>
        <dbReference type="EC" id="3.1.3.16"/>
    </reaction>
</comment>
<dbReference type="InterPro" id="IPR011947">
    <property type="entry name" value="FCP1_euk"/>
</dbReference>
<dbReference type="GO" id="GO:0008420">
    <property type="term" value="F:RNA polymerase II CTD heptapeptide repeat phosphatase activity"/>
    <property type="evidence" value="ECO:0007669"/>
    <property type="project" value="UniProtKB-UniRule"/>
</dbReference>
<feature type="compositionally biased region" description="Polar residues" evidence="7">
    <location>
        <begin position="640"/>
        <end position="649"/>
    </location>
</feature>
<dbReference type="Pfam" id="PF03031">
    <property type="entry name" value="NIF"/>
    <property type="match status" value="1"/>
</dbReference>
<dbReference type="InterPro" id="IPR001357">
    <property type="entry name" value="BRCT_dom"/>
</dbReference>
<evidence type="ECO:0000256" key="5">
    <source>
        <dbReference type="ARBA" id="ARBA00048336"/>
    </source>
</evidence>
<evidence type="ECO:0000256" key="3">
    <source>
        <dbReference type="ARBA" id="ARBA00023242"/>
    </source>
</evidence>
<feature type="compositionally biased region" description="Gly residues" evidence="7">
    <location>
        <begin position="852"/>
        <end position="861"/>
    </location>
</feature>
<dbReference type="SUPFAM" id="SSF56784">
    <property type="entry name" value="HAD-like"/>
    <property type="match status" value="1"/>
</dbReference>
<dbReference type="InterPro" id="IPR036412">
    <property type="entry name" value="HAD-like_sf"/>
</dbReference>
<dbReference type="SMART" id="SM00577">
    <property type="entry name" value="CPDc"/>
    <property type="match status" value="1"/>
</dbReference>
<name>A0AAI8Z4B7_9PEZI</name>
<comment type="caution">
    <text evidence="10">The sequence shown here is derived from an EMBL/GenBank/DDBJ whole genome shotgun (WGS) entry which is preliminary data.</text>
</comment>
<reference evidence="10" key="1">
    <citation type="submission" date="2023-11" db="EMBL/GenBank/DDBJ databases">
        <authorList>
            <person name="Alioto T."/>
            <person name="Alioto T."/>
            <person name="Gomez Garrido J."/>
        </authorList>
    </citation>
    <scope>NUCLEOTIDE SEQUENCE</scope>
</reference>
<dbReference type="AlphaFoldDB" id="A0AAI8Z4B7"/>
<keyword evidence="3 6" id="KW-0539">Nucleus</keyword>
<evidence type="ECO:0000256" key="7">
    <source>
        <dbReference type="SAM" id="MobiDB-lite"/>
    </source>
</evidence>
<keyword evidence="11" id="KW-1185">Reference proteome</keyword>
<dbReference type="InterPro" id="IPR039189">
    <property type="entry name" value="Fcp1"/>
</dbReference>
<dbReference type="InterPro" id="IPR023214">
    <property type="entry name" value="HAD_sf"/>
</dbReference>
<feature type="compositionally biased region" description="Low complexity" evidence="7">
    <location>
        <begin position="354"/>
        <end position="381"/>
    </location>
</feature>
<dbReference type="SMART" id="SM00292">
    <property type="entry name" value="BRCT"/>
    <property type="match status" value="1"/>
</dbReference>
<feature type="region of interest" description="Disordered" evidence="7">
    <location>
        <begin position="452"/>
        <end position="471"/>
    </location>
</feature>
<feature type="domain" description="BRCT" evidence="8">
    <location>
        <begin position="542"/>
        <end position="637"/>
    </location>
</feature>
<dbReference type="CDD" id="cd17729">
    <property type="entry name" value="BRCT_CTDP1"/>
    <property type="match status" value="1"/>
</dbReference>
<evidence type="ECO:0000256" key="4">
    <source>
        <dbReference type="ARBA" id="ARBA00047761"/>
    </source>
</evidence>
<feature type="domain" description="FCP1 homology" evidence="9">
    <location>
        <begin position="157"/>
        <end position="336"/>
    </location>
</feature>
<evidence type="ECO:0000313" key="11">
    <source>
        <dbReference type="Proteomes" id="UP001296104"/>
    </source>
</evidence>
<comment type="catalytic activity">
    <reaction evidence="5 6">
        <text>O-phospho-L-threonyl-[protein] + H2O = L-threonyl-[protein] + phosphate</text>
        <dbReference type="Rhea" id="RHEA:47004"/>
        <dbReference type="Rhea" id="RHEA-COMP:11060"/>
        <dbReference type="Rhea" id="RHEA-COMP:11605"/>
        <dbReference type="ChEBI" id="CHEBI:15377"/>
        <dbReference type="ChEBI" id="CHEBI:30013"/>
        <dbReference type="ChEBI" id="CHEBI:43474"/>
        <dbReference type="ChEBI" id="CHEBI:61977"/>
        <dbReference type="EC" id="3.1.3.16"/>
    </reaction>
</comment>
<evidence type="ECO:0000259" key="9">
    <source>
        <dbReference type="PROSITE" id="PS50969"/>
    </source>
</evidence>
<protein>
    <recommendedName>
        <fullName evidence="6">RNA polymerase II subunit A C-terminal domain phosphatase</fullName>
        <ecNumber evidence="6">3.1.3.16</ecNumber>
    </recommendedName>
</protein>
<dbReference type="CDD" id="cd07521">
    <property type="entry name" value="HAD_FCP1-like"/>
    <property type="match status" value="1"/>
</dbReference>
<dbReference type="PANTHER" id="PTHR23081:SF36">
    <property type="entry name" value="RNA POLYMERASE II SUBUNIT A C-TERMINAL DOMAIN PHOSPHATASE"/>
    <property type="match status" value="1"/>
</dbReference>
<feature type="compositionally biased region" description="Acidic residues" evidence="7">
    <location>
        <begin position="663"/>
        <end position="674"/>
    </location>
</feature>
<feature type="region of interest" description="Disordered" evidence="7">
    <location>
        <begin position="635"/>
        <end position="861"/>
    </location>
</feature>
<gene>
    <name evidence="10" type="ORF">LECACI_7A007336</name>
</gene>
<evidence type="ECO:0000313" key="10">
    <source>
        <dbReference type="EMBL" id="CAK4032178.1"/>
    </source>
</evidence>
<dbReference type="PANTHER" id="PTHR23081">
    <property type="entry name" value="RNA POLYMERASE II CTD PHOSPHATASE"/>
    <property type="match status" value="1"/>
</dbReference>
<dbReference type="GO" id="GO:0005634">
    <property type="term" value="C:nucleus"/>
    <property type="evidence" value="ECO:0007669"/>
    <property type="project" value="UniProtKB-SubCell"/>
</dbReference>
<evidence type="ECO:0000256" key="6">
    <source>
        <dbReference type="RuleBase" id="RU366066"/>
    </source>
</evidence>
<evidence type="ECO:0000256" key="1">
    <source>
        <dbReference type="ARBA" id="ARBA00004123"/>
    </source>
</evidence>
<organism evidence="10 11">
    <name type="scientific">Lecanosticta acicola</name>
    <dbReference type="NCBI Taxonomy" id="111012"/>
    <lineage>
        <taxon>Eukaryota</taxon>
        <taxon>Fungi</taxon>
        <taxon>Dikarya</taxon>
        <taxon>Ascomycota</taxon>
        <taxon>Pezizomycotina</taxon>
        <taxon>Dothideomycetes</taxon>
        <taxon>Dothideomycetidae</taxon>
        <taxon>Mycosphaerellales</taxon>
        <taxon>Mycosphaerellaceae</taxon>
        <taxon>Lecanosticta</taxon>
    </lineage>
</organism>
<dbReference type="InterPro" id="IPR036420">
    <property type="entry name" value="BRCT_dom_sf"/>
</dbReference>
<feature type="region of interest" description="Disordered" evidence="7">
    <location>
        <begin position="333"/>
        <end position="384"/>
    </location>
</feature>
<dbReference type="PROSITE" id="PS50172">
    <property type="entry name" value="BRCT"/>
    <property type="match status" value="1"/>
</dbReference>
<accession>A0AAI8Z4B7</accession>
<dbReference type="Gene3D" id="3.40.50.1000">
    <property type="entry name" value="HAD superfamily/HAD-like"/>
    <property type="match status" value="1"/>
</dbReference>
<comment type="subcellular location">
    <subcellularLocation>
        <location evidence="1 6">Nucleus</location>
    </subcellularLocation>
</comment>
<dbReference type="EMBL" id="CAVMBE010000059">
    <property type="protein sequence ID" value="CAK4032178.1"/>
    <property type="molecule type" value="Genomic_DNA"/>
</dbReference>
<dbReference type="EC" id="3.1.3.16" evidence="6"/>
<dbReference type="Gene3D" id="1.10.287.10">
    <property type="entry name" value="S15/NS1, RNA-binding"/>
    <property type="match status" value="1"/>
</dbReference>
<dbReference type="Gene3D" id="3.40.50.10190">
    <property type="entry name" value="BRCT domain"/>
    <property type="match status" value="1"/>
</dbReference>
<comment type="function">
    <text evidence="6">This promotes the activity of RNA polymerase II.</text>
</comment>
<dbReference type="PROSITE" id="PS50969">
    <property type="entry name" value="FCP1"/>
    <property type="match status" value="1"/>
</dbReference>
<dbReference type="Proteomes" id="UP001296104">
    <property type="component" value="Unassembled WGS sequence"/>
</dbReference>
<keyword evidence="2 6" id="KW-0378">Hydrolase</keyword>
<dbReference type="InterPro" id="IPR004274">
    <property type="entry name" value="FCP1_dom"/>
</dbReference>
<sequence length="861" mass="96010">MRLYTPKNLLYPITVTKLLRQEGDDVPVNERLFSYSYQTKVTEFDKDKRLDVDVTKTLHSFFESELEGKLNSLNVKEGQVLTQRSVVADVEEPCKHEVQFGGLCANCGKDMEEVNSYNTSASNTERATINTVHGTTQLKISADEATRADEEAKRRLLDSRRLSLVVDLDQTVIHASVEPTIGEWQSDPSNPNHEALKDVCKFQLLDDIPSRSGTWYYIKLRPGLKEFLNTMSEYYEMHIYTMGTRAYAENIARIIDPERKVFGDRILSRDESGSMTAKNLRRLFPVDTKMVIIIDDRADVWHWIPNLVKVNVYEFFVGIGDINSSFLPKRPEVQAKNKGGAKMERLPSNKRGSDSSSSSDSKSSESDNFAPSTAPTTPPSTNGETTAVEQMLTMAGNKDGESLKSKEEAQEQTITAQLKDRPLLQKQKILDAIEEEEAKASPAVEAATELLSESGEAKEEMPADNQPKNKYRHNLLQDDDTELQYLGQSLRSIHDAYYDEYDKAAMGSKGSRVAELRPGHTKKRSMDDREYIPDAAAIMDGMKKKVLAGIHIVFSGVVPLGVDIQNHDTAIWAKSFGANVSDNINKKTTHVIASPERRTAKVRQAAAKGGRIAIVSQSWLHACFSQWAKVDENPYRIHSDNSSNGTNGLPDSFESKDYMLSSSDEEAAQTEDEIDGRRNPNGTRNGLTLETGLHTDNEDWEQYKPTTPPDEASPAETEQDWKDVDAELAEFLGSDLDDDSDTESIRSERTEKGDELKTPPSQRKRKSDDRDGEDDVEESRLQKRKREALDRTSSLTNLAATGDSSPATDLDDNDHDDDAGGRTEDDDDLEAALAAEMERQSSEEDEEAAEFNGGGTNALNS</sequence>
<dbReference type="NCBIfam" id="TIGR02250">
    <property type="entry name" value="FCP1_euk"/>
    <property type="match status" value="1"/>
</dbReference>
<evidence type="ECO:0000256" key="2">
    <source>
        <dbReference type="ARBA" id="ARBA00022801"/>
    </source>
</evidence>
<evidence type="ECO:0000259" key="8">
    <source>
        <dbReference type="PROSITE" id="PS50172"/>
    </source>
</evidence>
<feature type="compositionally biased region" description="Basic and acidic residues" evidence="7">
    <location>
        <begin position="333"/>
        <end position="353"/>
    </location>
</feature>
<proteinExistence type="predicted"/>